<evidence type="ECO:0000313" key="2">
    <source>
        <dbReference type="Proteomes" id="UP000254737"/>
    </source>
</evidence>
<evidence type="ECO:0008006" key="3">
    <source>
        <dbReference type="Google" id="ProtNLM"/>
    </source>
</evidence>
<dbReference type="EMBL" id="UFXS01000001">
    <property type="protein sequence ID" value="STD59632.1"/>
    <property type="molecule type" value="Genomic_DNA"/>
</dbReference>
<sequence length="493" mass="59385">MSNHNKDALFSLIKSLNRSEKRQFKLYVNRLQINADAKFLLLFEALDKLEEYDETSILKKKITTKQQLSNLKAHLYKQILFSLRMNPSQQNSRMQIREQFDFATILYQKGLHKQSLKMLDKAKTQALDFDEKAIAYDILELEKIIESQFITRSISGRADQLIEQSEELSLQNLQASKLSNLSLKLYSILLENGYAKDEEEIKKIQNFFDSETKNIDFKKLKFKEKLWFYKANVWLSMLTQNLHSAYEFSKKWVELFYEKKERILSHPVWFIKGNSYLLKILYLKKNSEEFKFWFDKLESVYEILPQNDNVEALWFINKFNSKLNYFFINPKENISPFLIKDILREIKLHQHKIDNHHILVLYLKIAAYYFLNKDWDNSFDYCQKIINSESTIQEDLHFYTLVLIMMNLYDSGNDQELDMYSYKTHQFCKKMKNSNIITRKISLFFIELNDLYPHEKVKAFRELDDFLKDSDNENLLRRNTNYINLRRWMEDKI</sequence>
<evidence type="ECO:0000313" key="1">
    <source>
        <dbReference type="EMBL" id="STD59632.1"/>
    </source>
</evidence>
<dbReference type="RefSeq" id="WP_115001724.1">
    <property type="nucleotide sequence ID" value="NZ_UFXS01000001.1"/>
</dbReference>
<proteinExistence type="predicted"/>
<dbReference type="InterPro" id="IPR011990">
    <property type="entry name" value="TPR-like_helical_dom_sf"/>
</dbReference>
<dbReference type="SUPFAM" id="SSF48452">
    <property type="entry name" value="TPR-like"/>
    <property type="match status" value="1"/>
</dbReference>
<name>A0A376GJX3_9FLAO</name>
<accession>A0A376GJX3</accession>
<gene>
    <name evidence="1" type="ORF">NCTC13456_03299</name>
</gene>
<reference evidence="1 2" key="1">
    <citation type="submission" date="2018-06" db="EMBL/GenBank/DDBJ databases">
        <authorList>
            <consortium name="Pathogen Informatics"/>
            <person name="Doyle S."/>
        </authorList>
    </citation>
    <scope>NUCLEOTIDE SEQUENCE [LARGE SCALE GENOMIC DNA]</scope>
    <source>
        <strain evidence="1 2">NCTC13456</strain>
    </source>
</reference>
<protein>
    <recommendedName>
        <fullName evidence="3">Tetratricopeptide repeat protein</fullName>
    </recommendedName>
</protein>
<dbReference type="AlphaFoldDB" id="A0A376GJX3"/>
<dbReference type="STRING" id="343874.GCA_000805695_03124"/>
<dbReference type="Proteomes" id="UP000254737">
    <property type="component" value="Unassembled WGS sequence"/>
</dbReference>
<organism evidence="1 2">
    <name type="scientific">Empedobacter falsenii</name>
    <dbReference type="NCBI Taxonomy" id="343874"/>
    <lineage>
        <taxon>Bacteria</taxon>
        <taxon>Pseudomonadati</taxon>
        <taxon>Bacteroidota</taxon>
        <taxon>Flavobacteriia</taxon>
        <taxon>Flavobacteriales</taxon>
        <taxon>Weeksellaceae</taxon>
        <taxon>Empedobacter</taxon>
    </lineage>
</organism>